<dbReference type="HOGENOM" id="CLU_3061630_0_0_9"/>
<dbReference type="STRING" id="428127.EUBDOL_00016"/>
<sequence length="53" mass="6254">MIRKPKKSNSALELLQKSKNFIKKVAQGFPKKIFLFPSFLKPQYMLNLNHQSF</sequence>
<evidence type="ECO:0000313" key="1">
    <source>
        <dbReference type="EMBL" id="EDP12381.1"/>
    </source>
</evidence>
<dbReference type="Proteomes" id="UP000004090">
    <property type="component" value="Unassembled WGS sequence"/>
</dbReference>
<protein>
    <submittedName>
        <fullName evidence="1">Uncharacterized protein</fullName>
    </submittedName>
</protein>
<dbReference type="EMBL" id="ABAW02000002">
    <property type="protein sequence ID" value="EDP12381.1"/>
    <property type="molecule type" value="Genomic_DNA"/>
</dbReference>
<dbReference type="AlphaFoldDB" id="A8R7N5"/>
<reference evidence="1 2" key="2">
    <citation type="submission" date="2007-09" db="EMBL/GenBank/DDBJ databases">
        <authorList>
            <person name="Fulton L."/>
            <person name="Clifton S."/>
            <person name="Fulton B."/>
            <person name="Xu J."/>
            <person name="Minx P."/>
            <person name="Pepin K.H."/>
            <person name="Johnson M."/>
            <person name="Thiruvilangam P."/>
            <person name="Bhonagiri V."/>
            <person name="Nash W.E."/>
            <person name="Mardis E.R."/>
            <person name="Wilson R.K."/>
        </authorList>
    </citation>
    <scope>NUCLEOTIDE SEQUENCE [LARGE SCALE GENOMIC DNA]</scope>
    <source>
        <strain evidence="1 2">DSM 3991</strain>
    </source>
</reference>
<evidence type="ECO:0000313" key="2">
    <source>
        <dbReference type="Proteomes" id="UP000004090"/>
    </source>
</evidence>
<name>A8R7N5_9FIRM</name>
<proteinExistence type="predicted"/>
<reference evidence="1 2" key="1">
    <citation type="submission" date="2007-09" db="EMBL/GenBank/DDBJ databases">
        <title>Draft genome sequence of Eubacterium dolichum (DSM 3991).</title>
        <authorList>
            <person name="Sudarsanam P."/>
            <person name="Ley R."/>
            <person name="Guruge J."/>
            <person name="Turnbaugh P.J."/>
            <person name="Mahowald M."/>
            <person name="Liep D."/>
            <person name="Gordon J."/>
        </authorList>
    </citation>
    <scope>NUCLEOTIDE SEQUENCE [LARGE SCALE GENOMIC DNA]</scope>
    <source>
        <strain evidence="1 2">DSM 3991</strain>
    </source>
</reference>
<gene>
    <name evidence="1" type="ORF">EUBDOL_00016</name>
</gene>
<comment type="caution">
    <text evidence="1">The sequence shown here is derived from an EMBL/GenBank/DDBJ whole genome shotgun (WGS) entry which is preliminary data.</text>
</comment>
<accession>A8R7N5</accession>
<organism evidence="1 2">
    <name type="scientific">Amedibacillus dolichus DSM 3991</name>
    <dbReference type="NCBI Taxonomy" id="428127"/>
    <lineage>
        <taxon>Bacteria</taxon>
        <taxon>Bacillati</taxon>
        <taxon>Bacillota</taxon>
        <taxon>Erysipelotrichia</taxon>
        <taxon>Erysipelotrichales</taxon>
        <taxon>Erysipelotrichaceae</taxon>
        <taxon>Amedibacillus</taxon>
    </lineage>
</organism>